<name>A0A3Q9KNZ4_9BURK</name>
<accession>A0A3Q9KNZ4</accession>
<dbReference type="AlphaFoldDB" id="A0A3Q9KNZ4"/>
<sequence length="41" mass="4230">MKKLALAVIAMLVSVSALAHSGGTDKNGCHRDNKNGGSHCH</sequence>
<reference evidence="3" key="1">
    <citation type="submission" date="2022-09" db="EMBL/GenBank/DDBJ databases">
        <title>Intensive care unit water sources are persistently colonized with multi-drug resistant bacteria and are the site of extensive horizontal gene transfer of antibiotic resistance genes.</title>
        <authorList>
            <person name="Diorio-Toth L."/>
        </authorList>
    </citation>
    <scope>NUCLEOTIDE SEQUENCE</scope>
    <source>
        <strain evidence="3">GD03843</strain>
    </source>
</reference>
<feature type="region of interest" description="Disordered" evidence="1">
    <location>
        <begin position="20"/>
        <end position="41"/>
    </location>
</feature>
<proteinExistence type="predicted"/>
<gene>
    <name evidence="3" type="ORF">N5D93_14075</name>
</gene>
<protein>
    <submittedName>
        <fullName evidence="3">YHYH domain-containing protein</fullName>
    </submittedName>
</protein>
<dbReference type="EMBL" id="JAOCDZ010000009">
    <property type="protein sequence ID" value="MDH0736940.1"/>
    <property type="molecule type" value="Genomic_DNA"/>
</dbReference>
<evidence type="ECO:0000256" key="2">
    <source>
        <dbReference type="SAM" id="SignalP"/>
    </source>
</evidence>
<dbReference type="RefSeq" id="WP_127185740.1">
    <property type="nucleotide sequence ID" value="NZ_CP034689.1"/>
</dbReference>
<feature type="chain" id="PRO_5043994481" evidence="2">
    <location>
        <begin position="20"/>
        <end position="41"/>
    </location>
</feature>
<keyword evidence="2" id="KW-0732">Signal</keyword>
<evidence type="ECO:0000256" key="1">
    <source>
        <dbReference type="SAM" id="MobiDB-lite"/>
    </source>
</evidence>
<evidence type="ECO:0000313" key="3">
    <source>
        <dbReference type="EMBL" id="MDH0736940.1"/>
    </source>
</evidence>
<dbReference type="NCBIfam" id="NF033223">
    <property type="entry name" value="YHYH_alt"/>
    <property type="match status" value="1"/>
</dbReference>
<dbReference type="InterPro" id="IPR047773">
    <property type="entry name" value="YHYH_dom_bact"/>
</dbReference>
<comment type="caution">
    <text evidence="3">The sequence shown here is derived from an EMBL/GenBank/DDBJ whole genome shotgun (WGS) entry which is preliminary data.</text>
</comment>
<dbReference type="Proteomes" id="UP001161094">
    <property type="component" value="Unassembled WGS sequence"/>
</dbReference>
<feature type="signal peptide" evidence="2">
    <location>
        <begin position="1"/>
        <end position="19"/>
    </location>
</feature>
<organism evidence="3 4">
    <name type="scientific">Achromobacter spanius</name>
    <dbReference type="NCBI Taxonomy" id="217203"/>
    <lineage>
        <taxon>Bacteria</taxon>
        <taxon>Pseudomonadati</taxon>
        <taxon>Pseudomonadota</taxon>
        <taxon>Betaproteobacteria</taxon>
        <taxon>Burkholderiales</taxon>
        <taxon>Alcaligenaceae</taxon>
        <taxon>Achromobacter</taxon>
    </lineage>
</organism>
<evidence type="ECO:0000313" key="4">
    <source>
        <dbReference type="Proteomes" id="UP001161094"/>
    </source>
</evidence>